<gene>
    <name evidence="1" type="ORF">L207DRAFT_379811</name>
</gene>
<feature type="non-terminal residue" evidence="1">
    <location>
        <position position="1"/>
    </location>
</feature>
<dbReference type="EMBL" id="KZ613957">
    <property type="protein sequence ID" value="PMD33071.1"/>
    <property type="molecule type" value="Genomic_DNA"/>
</dbReference>
<dbReference type="Pfam" id="PF26639">
    <property type="entry name" value="Het-6_barrel"/>
    <property type="match status" value="1"/>
</dbReference>
<feature type="non-terminal residue" evidence="1">
    <location>
        <position position="65"/>
    </location>
</feature>
<organism evidence="1 2">
    <name type="scientific">Hyaloscypha variabilis (strain UAMH 11265 / GT02V1 / F)</name>
    <name type="common">Meliniomyces variabilis</name>
    <dbReference type="NCBI Taxonomy" id="1149755"/>
    <lineage>
        <taxon>Eukaryota</taxon>
        <taxon>Fungi</taxon>
        <taxon>Dikarya</taxon>
        <taxon>Ascomycota</taxon>
        <taxon>Pezizomycotina</taxon>
        <taxon>Leotiomycetes</taxon>
        <taxon>Helotiales</taxon>
        <taxon>Hyaloscyphaceae</taxon>
        <taxon>Hyaloscypha</taxon>
        <taxon>Hyaloscypha variabilis</taxon>
    </lineage>
</organism>
<reference evidence="1 2" key="1">
    <citation type="submission" date="2016-04" db="EMBL/GenBank/DDBJ databases">
        <title>A degradative enzymes factory behind the ericoid mycorrhizal symbiosis.</title>
        <authorList>
            <consortium name="DOE Joint Genome Institute"/>
            <person name="Martino E."/>
            <person name="Morin E."/>
            <person name="Grelet G."/>
            <person name="Kuo A."/>
            <person name="Kohler A."/>
            <person name="Daghino S."/>
            <person name="Barry K."/>
            <person name="Choi C."/>
            <person name="Cichocki N."/>
            <person name="Clum A."/>
            <person name="Copeland A."/>
            <person name="Hainaut M."/>
            <person name="Haridas S."/>
            <person name="Labutti K."/>
            <person name="Lindquist E."/>
            <person name="Lipzen A."/>
            <person name="Khouja H.-R."/>
            <person name="Murat C."/>
            <person name="Ohm R."/>
            <person name="Olson A."/>
            <person name="Spatafora J."/>
            <person name="Veneault-Fourrey C."/>
            <person name="Henrissat B."/>
            <person name="Grigoriev I."/>
            <person name="Martin F."/>
            <person name="Perotto S."/>
        </authorList>
    </citation>
    <scope>NUCLEOTIDE SEQUENCE [LARGE SCALE GENOMIC DNA]</scope>
    <source>
        <strain evidence="1 2">F</strain>
    </source>
</reference>
<dbReference type="Proteomes" id="UP000235786">
    <property type="component" value="Unassembled WGS sequence"/>
</dbReference>
<accession>A0A2J6R3H4</accession>
<name>A0A2J6R3H4_HYAVF</name>
<proteinExistence type="predicted"/>
<sequence>VVRTERGYLGLASHATEVGDDVMIGKGSSVPLIMRRCGEKEDEFRLVGDAYIHGIMNGEAFDERK</sequence>
<protein>
    <submittedName>
        <fullName evidence="1">Uncharacterized protein</fullName>
    </submittedName>
</protein>
<evidence type="ECO:0000313" key="1">
    <source>
        <dbReference type="EMBL" id="PMD33071.1"/>
    </source>
</evidence>
<evidence type="ECO:0000313" key="2">
    <source>
        <dbReference type="Proteomes" id="UP000235786"/>
    </source>
</evidence>
<dbReference type="OrthoDB" id="5430496at2759"/>
<keyword evidence="2" id="KW-1185">Reference proteome</keyword>
<dbReference type="AlphaFoldDB" id="A0A2J6R3H4"/>